<dbReference type="InterPro" id="IPR008271">
    <property type="entry name" value="Ser/Thr_kinase_AS"/>
</dbReference>
<feature type="compositionally biased region" description="Acidic residues" evidence="9">
    <location>
        <begin position="317"/>
        <end position="338"/>
    </location>
</feature>
<feature type="compositionally biased region" description="Polar residues" evidence="9">
    <location>
        <begin position="609"/>
        <end position="634"/>
    </location>
</feature>
<feature type="region of interest" description="Disordered" evidence="9">
    <location>
        <begin position="305"/>
        <end position="351"/>
    </location>
</feature>
<dbReference type="Gene3D" id="3.30.200.20">
    <property type="entry name" value="Phosphorylase Kinase, domain 1"/>
    <property type="match status" value="1"/>
</dbReference>
<dbReference type="PROSITE" id="PS00108">
    <property type="entry name" value="PROTEIN_KINASE_ST"/>
    <property type="match status" value="1"/>
</dbReference>
<dbReference type="EC" id="2.7.11.1" evidence="2"/>
<feature type="region of interest" description="Disordered" evidence="9">
    <location>
        <begin position="522"/>
        <end position="994"/>
    </location>
</feature>
<evidence type="ECO:0000256" key="8">
    <source>
        <dbReference type="PROSITE-ProRule" id="PRU10141"/>
    </source>
</evidence>
<evidence type="ECO:0000313" key="12">
    <source>
        <dbReference type="Proteomes" id="UP001652741"/>
    </source>
</evidence>
<feature type="compositionally biased region" description="Low complexity" evidence="9">
    <location>
        <begin position="798"/>
        <end position="815"/>
    </location>
</feature>
<dbReference type="PANTHER" id="PTHR47096">
    <property type="entry name" value="MISSHAPEN LIKE KINASE 1"/>
    <property type="match status" value="1"/>
</dbReference>
<dbReference type="SUPFAM" id="SSF56112">
    <property type="entry name" value="Protein kinase-like (PK-like)"/>
    <property type="match status" value="1"/>
</dbReference>
<feature type="compositionally biased region" description="Pro residues" evidence="9">
    <location>
        <begin position="706"/>
        <end position="719"/>
    </location>
</feature>
<keyword evidence="3" id="KW-0723">Serine/threonine-protein kinase</keyword>
<dbReference type="RefSeq" id="XP_045553634.1">
    <property type="nucleotide sequence ID" value="XM_045697678.1"/>
</dbReference>
<name>A0ABM3D4B2_SALSA</name>
<evidence type="ECO:0000256" key="6">
    <source>
        <dbReference type="ARBA" id="ARBA00022777"/>
    </source>
</evidence>
<feature type="compositionally biased region" description="Low complexity" evidence="9">
    <location>
        <begin position="1009"/>
        <end position="1038"/>
    </location>
</feature>
<feature type="compositionally biased region" description="Polar residues" evidence="9">
    <location>
        <begin position="571"/>
        <end position="601"/>
    </location>
</feature>
<dbReference type="GeneID" id="106574534"/>
<feature type="domain" description="CNH" evidence="11">
    <location>
        <begin position="1137"/>
        <end position="1424"/>
    </location>
</feature>
<dbReference type="CDD" id="cd22249">
    <property type="entry name" value="UDM1_RNF168_RNF169-like"/>
    <property type="match status" value="1"/>
</dbReference>
<dbReference type="InterPro" id="IPR001180">
    <property type="entry name" value="CNH_dom"/>
</dbReference>
<dbReference type="SMART" id="SM00036">
    <property type="entry name" value="CNH"/>
    <property type="match status" value="1"/>
</dbReference>
<reference evidence="13" key="1">
    <citation type="submission" date="2025-08" db="UniProtKB">
        <authorList>
            <consortium name="RefSeq"/>
        </authorList>
    </citation>
    <scope>IDENTIFICATION</scope>
</reference>
<dbReference type="PROSITE" id="PS50011">
    <property type="entry name" value="PROTEIN_KINASE_DOM"/>
    <property type="match status" value="1"/>
</dbReference>
<dbReference type="PANTHER" id="PTHR47096:SF1">
    <property type="entry name" value="MISSHAPEN LIKE KINASE 1"/>
    <property type="match status" value="1"/>
</dbReference>
<dbReference type="CDD" id="cd06636">
    <property type="entry name" value="STKc_MAP4K4_6_N"/>
    <property type="match status" value="1"/>
</dbReference>
<evidence type="ECO:0000259" key="10">
    <source>
        <dbReference type="PROSITE" id="PS50011"/>
    </source>
</evidence>
<organism evidence="12 13">
    <name type="scientific">Salmo salar</name>
    <name type="common">Atlantic salmon</name>
    <dbReference type="NCBI Taxonomy" id="8030"/>
    <lineage>
        <taxon>Eukaryota</taxon>
        <taxon>Metazoa</taxon>
        <taxon>Chordata</taxon>
        <taxon>Craniata</taxon>
        <taxon>Vertebrata</taxon>
        <taxon>Euteleostomi</taxon>
        <taxon>Actinopterygii</taxon>
        <taxon>Neopterygii</taxon>
        <taxon>Teleostei</taxon>
        <taxon>Protacanthopterygii</taxon>
        <taxon>Salmoniformes</taxon>
        <taxon>Salmonidae</taxon>
        <taxon>Salmoninae</taxon>
        <taxon>Salmo</taxon>
    </lineage>
</organism>
<dbReference type="Pfam" id="PF00069">
    <property type="entry name" value="Pkinase"/>
    <property type="match status" value="1"/>
</dbReference>
<dbReference type="SMART" id="SM00220">
    <property type="entry name" value="S_TKc"/>
    <property type="match status" value="1"/>
</dbReference>
<keyword evidence="5 8" id="KW-0547">Nucleotide-binding</keyword>
<dbReference type="Pfam" id="PF00780">
    <property type="entry name" value="CNH"/>
    <property type="match status" value="1"/>
</dbReference>
<evidence type="ECO:0000256" key="7">
    <source>
        <dbReference type="ARBA" id="ARBA00022840"/>
    </source>
</evidence>
<keyword evidence="6 13" id="KW-0418">Kinase</keyword>
<feature type="compositionally biased region" description="Basic and acidic residues" evidence="9">
    <location>
        <begin position="535"/>
        <end position="544"/>
    </location>
</feature>
<feature type="compositionally biased region" description="Acidic residues" evidence="9">
    <location>
        <begin position="889"/>
        <end position="905"/>
    </location>
</feature>
<comment type="similarity">
    <text evidence="1">Belongs to the protein kinase superfamily. STE Ser/Thr protein kinase family. STE20 subfamily.</text>
</comment>
<evidence type="ECO:0000256" key="1">
    <source>
        <dbReference type="ARBA" id="ARBA00008874"/>
    </source>
</evidence>
<evidence type="ECO:0000256" key="5">
    <source>
        <dbReference type="ARBA" id="ARBA00022741"/>
    </source>
</evidence>
<feature type="domain" description="Protein kinase" evidence="10">
    <location>
        <begin position="25"/>
        <end position="289"/>
    </location>
</feature>
<feature type="compositionally biased region" description="Polar residues" evidence="9">
    <location>
        <begin position="762"/>
        <end position="779"/>
    </location>
</feature>
<gene>
    <name evidence="13" type="primary">LOC106574534</name>
</gene>
<dbReference type="PROSITE" id="PS50219">
    <property type="entry name" value="CNH"/>
    <property type="match status" value="1"/>
</dbReference>
<keyword evidence="7 8" id="KW-0067">ATP-binding</keyword>
<feature type="compositionally biased region" description="Polar residues" evidence="9">
    <location>
        <begin position="641"/>
        <end position="664"/>
    </location>
</feature>
<feature type="compositionally biased region" description="Polar residues" evidence="9">
    <location>
        <begin position="721"/>
        <end position="731"/>
    </location>
</feature>
<accession>A0ABM3D4B2</accession>
<evidence type="ECO:0000259" key="11">
    <source>
        <dbReference type="PROSITE" id="PS50219"/>
    </source>
</evidence>
<evidence type="ECO:0000256" key="9">
    <source>
        <dbReference type="SAM" id="MobiDB-lite"/>
    </source>
</evidence>
<evidence type="ECO:0000313" key="13">
    <source>
        <dbReference type="RefSeq" id="XP_045553634.1"/>
    </source>
</evidence>
<dbReference type="PROSITE" id="PS00107">
    <property type="entry name" value="PROTEIN_KINASE_ATP"/>
    <property type="match status" value="1"/>
</dbReference>
<feature type="compositionally biased region" description="Basic and acidic residues" evidence="9">
    <location>
        <begin position="836"/>
        <end position="849"/>
    </location>
</feature>
<sequence>MANDSPAKSLVEIDLASLRDPAGIFELVEVVGNGTYGQVYKGRHVKTGQLAAIKVMDVTEDEEEEIKLEINMLKKYSHHRNIATYYGAFIKKSPPGHDDQLWLVMEFCGAGSITDLVKNTKGNQLKEDWIAYISREILRGLAHLHAHHVIHRDIKGQNVLLTENAEVKLVDFGVSAQLDRTVGRRNTFIGTPYWMAPEVIACDENPEATYDYRSDLWSTGITAIEMAEGAPPLCDMHPMRALFLIPRNPPPRLKSKKWSKKFCSFIEGSLVKNYNQRPPTEQLLKHPFIRDQPNERQVRIQLKDHIDRTKKKRGEKDETEYEYSGSEEEEEDAGEQEGEPSSIVNMPGESTLRKDFIRLQQENKERSEALRRQQLLQEQQLREQEEYKRQLLAERQKRIEQQKEQRRRLEEQQRREREMRRQQEREQRRREQEEKRRMEEMERRRKEDDERRRAEEEKRRSDREQEYIRRQLEEEQRHLEILQQQLLHEQAMLLEFKWRELEEQRKAERLHKRLQQEQAYLLSLQHDNKPPQPCEKTEDSKRMSPDSTSKGPQTTSPGPVRDRAPAPQPHFLNNVNSLASRRTSCDNTRSPQTHFLDNATANAPRRMSLDTTKSPQTTSWENTTKTPQKLSPNSVDEDSENPPSDNSDALASQSTDVTKPSQTGGLDGPKSPQTDHSEPSDPLGDPQPIREADERFRKNIQGSPQTAPPTKQPPVPPRSEPFSNGGSSSESVPPAMHRPMEPQVPVRTTSRSPVLSRRDSPLQASAPPSNQAVQRSAGSNAEPRLLWDRVEKLVPRPGSGSSSGSSNSSTQAGSGERFRARSSSKSEGSPLQRPDNSAKKPDDKKDFARPNRPAGDVDLTALAKELRAVEDVRPPHKVTDYSSSSEESGTTDEDDDEEVDQDAADESTSGAEDTRAGRGLSNGETASLKTLLAHDDSENDLTTPSKDGTLVIRQSAGDKKRPEVNVSSSSSGPGAAVQAHTPHGPGNGHQEKNGFAGRIHLLPDLIQQSHHSPTSASSTSSSISISSSSSSHVSPAMSPQTPLDKLIAIETQSASNTMQKHKSSSSFTPFIDPRLLQVSPSSGSSLNNMAAFGNDGRLVDALRADPSRKGSVVNVNPVNTRPQSDTPEIRKYKKRFNSEILCAALWGVNLLVGTESGLMLLDRSGQGKVYPLISRRRIQQMDVLEGLNVLVTISGKKNKLRVYYLSWLRNKILHNDPEVEKKQGWVTVGELEGCVHYKVVKYERIKFLVLALKNSVEVYAWAPKPYHKFMAFKSFGDLVHKPLLVDLTVEEGQRLKVIYGSSNGFHAVDVDSGAVYDIYLPTHIQTNIQSHAIIILPNTDGIELLVCYEDEGVYVNTYGRITKDVVLQWGEMPTSVAYIRSNQIMGWGEKAIEIRSVETGHLDGVFMHKRAQRLKFLCERNDKVFFASVRSGGSSQVYFMTLGRTSLLSW</sequence>
<dbReference type="InterPro" id="IPR011009">
    <property type="entry name" value="Kinase-like_dom_sf"/>
</dbReference>
<dbReference type="InterPro" id="IPR051700">
    <property type="entry name" value="STE20_Ser-Thr_kinase"/>
</dbReference>
<feature type="region of interest" description="Disordered" evidence="9">
    <location>
        <begin position="1008"/>
        <end position="1039"/>
    </location>
</feature>
<feature type="compositionally biased region" description="Basic and acidic residues" evidence="9">
    <location>
        <begin position="864"/>
        <end position="879"/>
    </location>
</feature>
<evidence type="ECO:0000256" key="3">
    <source>
        <dbReference type="ARBA" id="ARBA00022527"/>
    </source>
</evidence>
<dbReference type="Proteomes" id="UP001652741">
    <property type="component" value="Chromosome ssa16"/>
</dbReference>
<dbReference type="Gene3D" id="1.10.510.10">
    <property type="entry name" value="Transferase(Phosphotransferase) domain 1"/>
    <property type="match status" value="1"/>
</dbReference>
<protein>
    <recommendedName>
        <fullName evidence="2">non-specific serine/threonine protein kinase</fullName>
        <ecNumber evidence="2">2.7.11.1</ecNumber>
    </recommendedName>
</protein>
<evidence type="ECO:0000256" key="2">
    <source>
        <dbReference type="ARBA" id="ARBA00012513"/>
    </source>
</evidence>
<feature type="compositionally biased region" description="Basic and acidic residues" evidence="9">
    <location>
        <begin position="785"/>
        <end position="794"/>
    </location>
</feature>
<keyword evidence="12" id="KW-1185">Reference proteome</keyword>
<feature type="compositionally biased region" description="Basic and acidic residues" evidence="9">
    <location>
        <begin position="688"/>
        <end position="697"/>
    </location>
</feature>
<feature type="binding site" evidence="8">
    <location>
        <position position="54"/>
    </location>
    <ligand>
        <name>ATP</name>
        <dbReference type="ChEBI" id="CHEBI:30616"/>
    </ligand>
</feature>
<dbReference type="InterPro" id="IPR000719">
    <property type="entry name" value="Prot_kinase_dom"/>
</dbReference>
<dbReference type="InterPro" id="IPR017441">
    <property type="entry name" value="Protein_kinase_ATP_BS"/>
</dbReference>
<feature type="region of interest" description="Disordered" evidence="9">
    <location>
        <begin position="399"/>
        <end position="466"/>
    </location>
</feature>
<evidence type="ECO:0000256" key="4">
    <source>
        <dbReference type="ARBA" id="ARBA00022679"/>
    </source>
</evidence>
<proteinExistence type="inferred from homology"/>
<keyword evidence="4" id="KW-0808">Transferase</keyword>
<feature type="compositionally biased region" description="Polar residues" evidence="9">
    <location>
        <begin position="545"/>
        <end position="557"/>
    </location>
</feature>